<name>A0A8D9DMB1_BRACM</name>
<accession>A0A8D9DMB1</accession>
<dbReference type="AlphaFoldDB" id="A0A8D9DMB1"/>
<dbReference type="Gramene" id="A05p48050.2_BraZ1">
    <property type="protein sequence ID" value="A05p48050.2_BraZ1.CDS.1"/>
    <property type="gene ID" value="A05g48050.2_BraZ1"/>
</dbReference>
<protein>
    <submittedName>
        <fullName evidence="2">Uncharacterized protein</fullName>
    </submittedName>
</protein>
<feature type="region of interest" description="Disordered" evidence="1">
    <location>
        <begin position="22"/>
        <end position="46"/>
    </location>
</feature>
<evidence type="ECO:0000313" key="3">
    <source>
        <dbReference type="Proteomes" id="UP000694005"/>
    </source>
</evidence>
<dbReference type="EMBL" id="LS974621">
    <property type="protein sequence ID" value="CAG7878284.1"/>
    <property type="molecule type" value="Genomic_DNA"/>
</dbReference>
<evidence type="ECO:0000313" key="2">
    <source>
        <dbReference type="EMBL" id="CAG7878284.1"/>
    </source>
</evidence>
<reference evidence="2 3" key="1">
    <citation type="submission" date="2021-07" db="EMBL/GenBank/DDBJ databases">
        <authorList>
            <consortium name="Genoscope - CEA"/>
            <person name="William W."/>
        </authorList>
    </citation>
    <scope>NUCLEOTIDE SEQUENCE [LARGE SCALE GENOMIC DNA]</scope>
</reference>
<sequence>MSLVRSTLAAKINFVAKISHASDRNSEDVFKTTSSQNNPQDPPNRTLLHLLSIK</sequence>
<dbReference type="Proteomes" id="UP000694005">
    <property type="component" value="Chromosome A05"/>
</dbReference>
<proteinExistence type="predicted"/>
<evidence type="ECO:0000256" key="1">
    <source>
        <dbReference type="SAM" id="MobiDB-lite"/>
    </source>
</evidence>
<gene>
    <name evidence="2" type="ORF">BRAPAZ1V2_A05P48050.2</name>
</gene>
<organism evidence="2 3">
    <name type="scientific">Brassica campestris</name>
    <name type="common">Field mustard</name>
    <dbReference type="NCBI Taxonomy" id="3711"/>
    <lineage>
        <taxon>Eukaryota</taxon>
        <taxon>Viridiplantae</taxon>
        <taxon>Streptophyta</taxon>
        <taxon>Embryophyta</taxon>
        <taxon>Tracheophyta</taxon>
        <taxon>Spermatophyta</taxon>
        <taxon>Magnoliopsida</taxon>
        <taxon>eudicotyledons</taxon>
        <taxon>Gunneridae</taxon>
        <taxon>Pentapetalae</taxon>
        <taxon>rosids</taxon>
        <taxon>malvids</taxon>
        <taxon>Brassicales</taxon>
        <taxon>Brassicaceae</taxon>
        <taxon>Brassiceae</taxon>
        <taxon>Brassica</taxon>
    </lineage>
</organism>